<feature type="compositionally biased region" description="Polar residues" evidence="1">
    <location>
        <begin position="263"/>
        <end position="274"/>
    </location>
</feature>
<accession>A0ABR1IIB6</accession>
<feature type="region of interest" description="Disordered" evidence="1">
    <location>
        <begin position="489"/>
        <end position="572"/>
    </location>
</feature>
<feature type="compositionally biased region" description="Polar residues" evidence="1">
    <location>
        <begin position="489"/>
        <end position="498"/>
    </location>
</feature>
<keyword evidence="3" id="KW-1185">Reference proteome</keyword>
<reference evidence="2 3" key="1">
    <citation type="journal article" date="2025" name="Microbiol. Resour. Announc.">
        <title>Draft genome sequences for Neonectria magnoliae and Neonectria punicea, canker pathogens of Liriodendron tulipifera and Acer saccharum in West Virginia.</title>
        <authorList>
            <person name="Petronek H.M."/>
            <person name="Kasson M.T."/>
            <person name="Metheny A.M."/>
            <person name="Stauder C.M."/>
            <person name="Lovett B."/>
            <person name="Lynch S.C."/>
            <person name="Garnas J.R."/>
            <person name="Kasson L.R."/>
            <person name="Stajich J.E."/>
        </authorList>
    </citation>
    <scope>NUCLEOTIDE SEQUENCE [LARGE SCALE GENOMIC DNA]</scope>
    <source>
        <strain evidence="2 3">NRRL 64651</strain>
    </source>
</reference>
<feature type="compositionally biased region" description="Low complexity" evidence="1">
    <location>
        <begin position="276"/>
        <end position="286"/>
    </location>
</feature>
<dbReference type="EMBL" id="JAZAVK010000003">
    <property type="protein sequence ID" value="KAK7432770.1"/>
    <property type="molecule type" value="Genomic_DNA"/>
</dbReference>
<evidence type="ECO:0000313" key="3">
    <source>
        <dbReference type="Proteomes" id="UP001498421"/>
    </source>
</evidence>
<organism evidence="2 3">
    <name type="scientific">Neonectria magnoliae</name>
    <dbReference type="NCBI Taxonomy" id="2732573"/>
    <lineage>
        <taxon>Eukaryota</taxon>
        <taxon>Fungi</taxon>
        <taxon>Dikarya</taxon>
        <taxon>Ascomycota</taxon>
        <taxon>Pezizomycotina</taxon>
        <taxon>Sordariomycetes</taxon>
        <taxon>Hypocreomycetidae</taxon>
        <taxon>Hypocreales</taxon>
        <taxon>Nectriaceae</taxon>
        <taxon>Neonectria</taxon>
    </lineage>
</organism>
<feature type="compositionally biased region" description="Basic and acidic residues" evidence="1">
    <location>
        <begin position="287"/>
        <end position="300"/>
    </location>
</feature>
<gene>
    <name evidence="2" type="ORF">QQZ08_000631</name>
</gene>
<protein>
    <recommendedName>
        <fullName evidence="4">DNA (cytosine-5)-methyltransferase 1 replication foci domain-containing protein</fullName>
    </recommendedName>
</protein>
<sequence>MTGRSRRASTSSVDTVDEAQVFWRQETSVLRSVPTNSDSNGWPVFELKDAVVLNKDGHTLENALEVRTKGPFIVRGNLIIDEPSQKEHLIMRVRHSVPIEVRQSRQYSIGEAEDGQPLIWVSGKGGWYEIIPSAAYIPIYSKMCEAAMLYYHIMDICKNHPLKKPKRGKRPNPMAELAPIFHKYAASIGDGSTLDEVVKRCEEHAEFLMSQFELEVDFDWRITLFYRWMTNKHHDLLDKALARQNNPPPLPRSPSVEIMPSPDTHSLPSRTRTGCSVPSVSHSHPLPHVEARAKTTERSTRSQSIQKDSEVASETPDAQLVRENLASVGLAGASPAIASPVPQDPGAVAPASDGNQTPFDTVLKALEEAYAKLSTSRQGMTVLSTLNKIYFNYKFPNYREGGPGSHKIPVMEVLQYNAEELLRVIDRGKYSKFEVYSWLEGLTKKEFKPVAIKASDFPYALIPRGTRPRPIKDPEPVPSIQTDNVATWSQNDDASSIHSGPSPRGSKRPRGRPKKSSLRLVIGSKKRLHSELESDPDLGETESKKSHYFDDGDDAMGEADAASPTESEDTPLLDQGPVKIIIRADKIPSTVAHGPHETWTCDEEDCGYVVRGGDEEECQKRIKDHFQEHEEQVKRVNLAMSESRGQLPIKYAYFPPFLIVVEIQPPSVSLSTTAAAAPCLTTTTANTTNLLATQDISPLCTTPSYASNQTTSTKGAFRSLVSDHLIDKLKNMGEKSQRGQQISVNGIILPQPIKRNLYV</sequence>
<evidence type="ECO:0000256" key="1">
    <source>
        <dbReference type="SAM" id="MobiDB-lite"/>
    </source>
</evidence>
<name>A0ABR1IIB6_9HYPO</name>
<dbReference type="Proteomes" id="UP001498421">
    <property type="component" value="Unassembled WGS sequence"/>
</dbReference>
<comment type="caution">
    <text evidence="2">The sequence shown here is derived from an EMBL/GenBank/DDBJ whole genome shotgun (WGS) entry which is preliminary data.</text>
</comment>
<feature type="region of interest" description="Disordered" evidence="1">
    <location>
        <begin position="336"/>
        <end position="355"/>
    </location>
</feature>
<feature type="compositionally biased region" description="Basic and acidic residues" evidence="1">
    <location>
        <begin position="541"/>
        <end position="550"/>
    </location>
</feature>
<feature type="region of interest" description="Disordered" evidence="1">
    <location>
        <begin position="242"/>
        <end position="318"/>
    </location>
</feature>
<feature type="compositionally biased region" description="Basic residues" evidence="1">
    <location>
        <begin position="505"/>
        <end position="517"/>
    </location>
</feature>
<proteinExistence type="predicted"/>
<evidence type="ECO:0000313" key="2">
    <source>
        <dbReference type="EMBL" id="KAK7432770.1"/>
    </source>
</evidence>
<evidence type="ECO:0008006" key="4">
    <source>
        <dbReference type="Google" id="ProtNLM"/>
    </source>
</evidence>